<dbReference type="AlphaFoldDB" id="A0ABD2CW74"/>
<evidence type="ECO:0000256" key="1">
    <source>
        <dbReference type="SAM" id="MobiDB-lite"/>
    </source>
</evidence>
<reference evidence="3 4" key="1">
    <citation type="journal article" date="2024" name="Ann. Entomol. Soc. Am.">
        <title>Genomic analyses of the southern and eastern yellowjacket wasps (Hymenoptera: Vespidae) reveal evolutionary signatures of social life.</title>
        <authorList>
            <person name="Catto M.A."/>
            <person name="Caine P.B."/>
            <person name="Orr S.E."/>
            <person name="Hunt B.G."/>
            <person name="Goodisman M.A.D."/>
        </authorList>
    </citation>
    <scope>NUCLEOTIDE SEQUENCE [LARGE SCALE GENOMIC DNA]</scope>
    <source>
        <strain evidence="3">232</strain>
        <tissue evidence="3">Head and thorax</tissue>
    </source>
</reference>
<comment type="caution">
    <text evidence="3">The sequence shown here is derived from an EMBL/GenBank/DDBJ whole genome shotgun (WGS) entry which is preliminary data.</text>
</comment>
<keyword evidence="4" id="KW-1185">Reference proteome</keyword>
<feature type="transmembrane region" description="Helical" evidence="2">
    <location>
        <begin position="48"/>
        <end position="71"/>
    </location>
</feature>
<sequence length="199" mass="21948">MYMGSCNGLMHSGILFQINSTNFLFELKRRRETTEKCLVKKRNDDDDVVVMLVVMVVVIVVNDVCGCGPGIRQTNLRTKKQEDQELTCPLGLREIFAGITFQYVFDDRIVVETGTTPAAATATATATAATAASAEHGCSAGRHREAFDSHAKRLKSFSRRTRQNAKKEKRKSSSSSSSNSNNRSVVVLVVMVVVMILKK</sequence>
<feature type="compositionally biased region" description="Basic residues" evidence="1">
    <location>
        <begin position="152"/>
        <end position="172"/>
    </location>
</feature>
<keyword evidence="2" id="KW-0812">Transmembrane</keyword>
<protein>
    <submittedName>
        <fullName evidence="3">Uncharacterized protein</fullName>
    </submittedName>
</protein>
<gene>
    <name evidence="3" type="ORF">V1477_002337</name>
</gene>
<name>A0ABD2CW74_VESMC</name>
<evidence type="ECO:0000313" key="4">
    <source>
        <dbReference type="Proteomes" id="UP001607303"/>
    </source>
</evidence>
<accession>A0ABD2CW74</accession>
<evidence type="ECO:0000313" key="3">
    <source>
        <dbReference type="EMBL" id="KAL2749397.1"/>
    </source>
</evidence>
<keyword evidence="2" id="KW-0472">Membrane</keyword>
<proteinExistence type="predicted"/>
<dbReference type="EMBL" id="JAYRBN010000027">
    <property type="protein sequence ID" value="KAL2749397.1"/>
    <property type="molecule type" value="Genomic_DNA"/>
</dbReference>
<keyword evidence="2" id="KW-1133">Transmembrane helix</keyword>
<organism evidence="3 4">
    <name type="scientific">Vespula maculifrons</name>
    <name type="common">Eastern yellow jacket</name>
    <name type="synonym">Wasp</name>
    <dbReference type="NCBI Taxonomy" id="7453"/>
    <lineage>
        <taxon>Eukaryota</taxon>
        <taxon>Metazoa</taxon>
        <taxon>Ecdysozoa</taxon>
        <taxon>Arthropoda</taxon>
        <taxon>Hexapoda</taxon>
        <taxon>Insecta</taxon>
        <taxon>Pterygota</taxon>
        <taxon>Neoptera</taxon>
        <taxon>Endopterygota</taxon>
        <taxon>Hymenoptera</taxon>
        <taxon>Apocrita</taxon>
        <taxon>Aculeata</taxon>
        <taxon>Vespoidea</taxon>
        <taxon>Vespidae</taxon>
        <taxon>Vespinae</taxon>
        <taxon>Vespula</taxon>
    </lineage>
</organism>
<evidence type="ECO:0000256" key="2">
    <source>
        <dbReference type="SAM" id="Phobius"/>
    </source>
</evidence>
<feature type="region of interest" description="Disordered" evidence="1">
    <location>
        <begin position="151"/>
        <end position="180"/>
    </location>
</feature>
<dbReference type="Proteomes" id="UP001607303">
    <property type="component" value="Unassembled WGS sequence"/>
</dbReference>